<keyword evidence="4" id="KW-1185">Reference proteome</keyword>
<gene>
    <name evidence="3" type="ordered locus">VIT_05s0102g00790</name>
</gene>
<reference evidence="4" key="1">
    <citation type="journal article" date="2007" name="Nature">
        <title>The grapevine genome sequence suggests ancestral hexaploidization in major angiosperm phyla.</title>
        <authorList>
            <consortium name="The French-Italian Public Consortium for Grapevine Genome Characterization."/>
            <person name="Jaillon O."/>
            <person name="Aury J.-M."/>
            <person name="Noel B."/>
            <person name="Policriti A."/>
            <person name="Clepet C."/>
            <person name="Casagrande A."/>
            <person name="Choisne N."/>
            <person name="Aubourg S."/>
            <person name="Vitulo N."/>
            <person name="Jubin C."/>
            <person name="Vezzi A."/>
            <person name="Legeai F."/>
            <person name="Hugueney P."/>
            <person name="Dasilva C."/>
            <person name="Horner D."/>
            <person name="Mica E."/>
            <person name="Jublot D."/>
            <person name="Poulain J."/>
            <person name="Bruyere C."/>
            <person name="Billault A."/>
            <person name="Segurens B."/>
            <person name="Gouyvenoux M."/>
            <person name="Ugarte E."/>
            <person name="Cattonaro F."/>
            <person name="Anthouard V."/>
            <person name="Vico V."/>
            <person name="Del Fabbro C."/>
            <person name="Alaux M."/>
            <person name="Di Gaspero G."/>
            <person name="Dumas V."/>
            <person name="Felice N."/>
            <person name="Paillard S."/>
            <person name="Juman I."/>
            <person name="Moroldo M."/>
            <person name="Scalabrin S."/>
            <person name="Canaguier A."/>
            <person name="Le Clainche I."/>
            <person name="Malacrida G."/>
            <person name="Durand E."/>
            <person name="Pesole G."/>
            <person name="Laucou V."/>
            <person name="Chatelet P."/>
            <person name="Merdinoglu D."/>
            <person name="Delledonne M."/>
            <person name="Pezzotti M."/>
            <person name="Lecharny A."/>
            <person name="Scarpelli C."/>
            <person name="Artiguenave F."/>
            <person name="Pe M.E."/>
            <person name="Valle G."/>
            <person name="Morgante M."/>
            <person name="Caboche M."/>
            <person name="Adam-Blondon A.-F."/>
            <person name="Weissenbach J."/>
            <person name="Quetier F."/>
            <person name="Wincker P."/>
        </authorList>
    </citation>
    <scope>NUCLEOTIDE SEQUENCE [LARGE SCALE GENOMIC DNA]</scope>
    <source>
        <strain evidence="4">cv. Pinot noir / PN40024</strain>
    </source>
</reference>
<dbReference type="InterPro" id="IPR025315">
    <property type="entry name" value="DUF4220"/>
</dbReference>
<proteinExistence type="predicted"/>
<dbReference type="AlphaFoldDB" id="F6HYU3"/>
<sequence>MALLSVSLPHITFTDSEKSIGCMIIMNRRTVQEILPVIVVRFLNEWLLRGLVLVSLLLQIELVLLGNRRKYTPGKLLRFTIWLAYTTKDLVFDIFIGVLFKCLGAGNDYSSQQNDMIRAFWLPFLLHHLGGPDTITAYSLADDELWIRPFIHLLLMFLWALSIFLRSWKRTLLNILTYSMFVTGLIKFGEKTLFLKSGSMDHFRDSIIRHPGPEVIDDYIPSPDPSNQSIPDAVPLQKANKFFPKFKRLFTDLVLEPTALEQSKSYFKNISWTEAFQVIEIELGFMYDIFYTKPMKAYDKFDLLLRFICLFPTISTCCASGSFDANDLQKKSKHTPGIKEAKELCADRGKRTLEEMKCFSTLHWSIEGEFDECILVWHLATDLCYDTDLNKKSSPAKNSNREASKLLSDYMVYLLLKRPLMLPPGIGQIRFRDSCAKATKIFQTVKDRNIQSCKRFLLQVNTEIPPLKAKGDGSKSVLLDACRLAKSLQSLESEKWNNEKKWEMMSHVWVEMLCYAACHCPRNEHAKELTQGGELLTHVWLLMAHFGITEHVCQD</sequence>
<dbReference type="Pfam" id="PF13968">
    <property type="entry name" value="DUF4220"/>
    <property type="match status" value="1"/>
</dbReference>
<accession>F6HYU3</accession>
<protein>
    <recommendedName>
        <fullName evidence="2">DUF4220 domain-containing protein</fullName>
    </recommendedName>
</protein>
<dbReference type="PaxDb" id="29760-VIT_05s0102g00790.t01"/>
<organism evidence="3 4">
    <name type="scientific">Vitis vinifera</name>
    <name type="common">Grape</name>
    <dbReference type="NCBI Taxonomy" id="29760"/>
    <lineage>
        <taxon>Eukaryota</taxon>
        <taxon>Viridiplantae</taxon>
        <taxon>Streptophyta</taxon>
        <taxon>Embryophyta</taxon>
        <taxon>Tracheophyta</taxon>
        <taxon>Spermatophyta</taxon>
        <taxon>Magnoliopsida</taxon>
        <taxon>eudicotyledons</taxon>
        <taxon>Gunneridae</taxon>
        <taxon>Pentapetalae</taxon>
        <taxon>rosids</taxon>
        <taxon>Vitales</taxon>
        <taxon>Vitaceae</taxon>
        <taxon>Viteae</taxon>
        <taxon>Vitis</taxon>
    </lineage>
</organism>
<evidence type="ECO:0000259" key="2">
    <source>
        <dbReference type="Pfam" id="PF13968"/>
    </source>
</evidence>
<feature type="transmembrane region" description="Helical" evidence="1">
    <location>
        <begin position="46"/>
        <end position="67"/>
    </location>
</feature>
<keyword evidence="1" id="KW-0472">Membrane</keyword>
<evidence type="ECO:0000313" key="3">
    <source>
        <dbReference type="EMBL" id="CCB59857.1"/>
    </source>
</evidence>
<evidence type="ECO:0000256" key="1">
    <source>
        <dbReference type="SAM" id="Phobius"/>
    </source>
</evidence>
<feature type="domain" description="DUF4220" evidence="2">
    <location>
        <begin position="82"/>
        <end position="326"/>
    </location>
</feature>
<dbReference type="SMR" id="F6HYU3"/>
<dbReference type="InterPro" id="IPR007658">
    <property type="entry name" value="DUF594"/>
</dbReference>
<feature type="transmembrane region" description="Helical" evidence="1">
    <location>
        <begin position="146"/>
        <end position="165"/>
    </location>
</feature>
<dbReference type="Pfam" id="PF04578">
    <property type="entry name" value="DUF594"/>
    <property type="match status" value="1"/>
</dbReference>
<dbReference type="HOGENOM" id="CLU_009180_3_1_1"/>
<keyword evidence="1" id="KW-0812">Transmembrane</keyword>
<dbReference type="eggNOG" id="ENOG502QQBP">
    <property type="taxonomic scope" value="Eukaryota"/>
</dbReference>
<dbReference type="PANTHER" id="PTHR31325">
    <property type="entry name" value="OS01G0798800 PROTEIN-RELATED"/>
    <property type="match status" value="1"/>
</dbReference>
<dbReference type="InParanoid" id="F6HYU3"/>
<keyword evidence="1" id="KW-1133">Transmembrane helix</keyword>
<dbReference type="EMBL" id="FN596500">
    <property type="protein sequence ID" value="CCB59857.1"/>
    <property type="molecule type" value="Genomic_DNA"/>
</dbReference>
<dbReference type="Proteomes" id="UP000009183">
    <property type="component" value="Chromosome 5"/>
</dbReference>
<feature type="transmembrane region" description="Helical" evidence="1">
    <location>
        <begin position="79"/>
        <end position="100"/>
    </location>
</feature>
<evidence type="ECO:0000313" key="4">
    <source>
        <dbReference type="Proteomes" id="UP000009183"/>
    </source>
</evidence>
<name>F6HYU3_VITVI</name>
<dbReference type="OrthoDB" id="1559504at2759"/>